<dbReference type="STRING" id="379508.A5DX62"/>
<dbReference type="Proteomes" id="UP000001996">
    <property type="component" value="Unassembled WGS sequence"/>
</dbReference>
<dbReference type="eggNOG" id="KOG1685">
    <property type="taxonomic scope" value="Eukaryota"/>
</dbReference>
<name>A5DX62_LODEL</name>
<protein>
    <recommendedName>
        <fullName evidence="3">Ribosomal protein L1</fullName>
    </recommendedName>
</protein>
<keyword evidence="2" id="KW-1185">Reference proteome</keyword>
<reference evidence="1 2" key="1">
    <citation type="journal article" date="2009" name="Nature">
        <title>Evolution of pathogenicity and sexual reproduction in eight Candida genomes.</title>
        <authorList>
            <person name="Butler G."/>
            <person name="Rasmussen M.D."/>
            <person name="Lin M.F."/>
            <person name="Santos M.A."/>
            <person name="Sakthikumar S."/>
            <person name="Munro C.A."/>
            <person name="Rheinbay E."/>
            <person name="Grabherr M."/>
            <person name="Forche A."/>
            <person name="Reedy J.L."/>
            <person name="Agrafioti I."/>
            <person name="Arnaud M.B."/>
            <person name="Bates S."/>
            <person name="Brown A.J."/>
            <person name="Brunke S."/>
            <person name="Costanzo M.C."/>
            <person name="Fitzpatrick D.A."/>
            <person name="de Groot P.W."/>
            <person name="Harris D."/>
            <person name="Hoyer L.L."/>
            <person name="Hube B."/>
            <person name="Klis F.M."/>
            <person name="Kodira C."/>
            <person name="Lennard N."/>
            <person name="Logue M.E."/>
            <person name="Martin R."/>
            <person name="Neiman A.M."/>
            <person name="Nikolaou E."/>
            <person name="Quail M.A."/>
            <person name="Quinn J."/>
            <person name="Santos M.C."/>
            <person name="Schmitzberger F.F."/>
            <person name="Sherlock G."/>
            <person name="Shah P."/>
            <person name="Silverstein K.A."/>
            <person name="Skrzypek M.S."/>
            <person name="Soll D."/>
            <person name="Staggs R."/>
            <person name="Stansfield I."/>
            <person name="Stumpf M.P."/>
            <person name="Sudbery P.E."/>
            <person name="Srikantha T."/>
            <person name="Zeng Q."/>
            <person name="Berman J."/>
            <person name="Berriman M."/>
            <person name="Heitman J."/>
            <person name="Gow N.A."/>
            <person name="Lorenz M.C."/>
            <person name="Birren B.W."/>
            <person name="Kellis M."/>
            <person name="Cuomo C.A."/>
        </authorList>
    </citation>
    <scope>NUCLEOTIDE SEQUENCE [LARGE SCALE GENOMIC DNA]</scope>
    <source>
        <strain evidence="2">ATCC 11503 / BCRC 21390 / CBS 2605 / JCM 1781 / NBRC 1676 / NRRL YB-4239</strain>
    </source>
</reference>
<dbReference type="InterPro" id="IPR023674">
    <property type="entry name" value="Ribosomal_uL1-like"/>
</dbReference>
<dbReference type="InterPro" id="IPR050257">
    <property type="entry name" value="eL8/uL1-like"/>
</dbReference>
<dbReference type="CDD" id="cd00403">
    <property type="entry name" value="Ribosomal_L1"/>
    <property type="match status" value="1"/>
</dbReference>
<dbReference type="GeneID" id="5234095"/>
<dbReference type="HOGENOM" id="CLU_063901_0_0_1"/>
<proteinExistence type="predicted"/>
<dbReference type="EMBL" id="CH981525">
    <property type="protein sequence ID" value="EDK43770.1"/>
    <property type="molecule type" value="Genomic_DNA"/>
</dbReference>
<dbReference type="PANTHER" id="PTHR23105">
    <property type="entry name" value="RIBOSOMAL PROTEIN L7AE FAMILY MEMBER"/>
    <property type="match status" value="1"/>
</dbReference>
<evidence type="ECO:0008006" key="3">
    <source>
        <dbReference type="Google" id="ProtNLM"/>
    </source>
</evidence>
<accession>A5DX62</accession>
<organism evidence="1 2">
    <name type="scientific">Lodderomyces elongisporus (strain ATCC 11503 / CBS 2605 / JCM 1781 / NBRC 1676 / NRRL YB-4239)</name>
    <name type="common">Yeast</name>
    <name type="synonym">Saccharomyces elongisporus</name>
    <dbReference type="NCBI Taxonomy" id="379508"/>
    <lineage>
        <taxon>Eukaryota</taxon>
        <taxon>Fungi</taxon>
        <taxon>Dikarya</taxon>
        <taxon>Ascomycota</taxon>
        <taxon>Saccharomycotina</taxon>
        <taxon>Pichiomycetes</taxon>
        <taxon>Debaryomycetaceae</taxon>
        <taxon>Candida/Lodderomyces clade</taxon>
        <taxon>Lodderomyces</taxon>
    </lineage>
</organism>
<dbReference type="VEuPathDB" id="FungiDB:LELG_01949"/>
<dbReference type="AlphaFoldDB" id="A5DX62"/>
<dbReference type="FunCoup" id="A5DX62">
    <property type="interactions" value="362"/>
</dbReference>
<dbReference type="KEGG" id="lel:PVL30_001920"/>
<dbReference type="InParanoid" id="A5DX62"/>
<dbReference type="OrthoDB" id="10251727at2759"/>
<dbReference type="OMA" id="ADFRVHH"/>
<evidence type="ECO:0000313" key="1">
    <source>
        <dbReference type="EMBL" id="EDK43770.1"/>
    </source>
</evidence>
<gene>
    <name evidence="1" type="ORF">LELG_01949</name>
</gene>
<dbReference type="SUPFAM" id="SSF56808">
    <property type="entry name" value="Ribosomal protein L1"/>
    <property type="match status" value="1"/>
</dbReference>
<dbReference type="Pfam" id="PF00687">
    <property type="entry name" value="Ribosomal_L1"/>
    <property type="match status" value="1"/>
</dbReference>
<evidence type="ECO:0000313" key="2">
    <source>
        <dbReference type="Proteomes" id="UP000001996"/>
    </source>
</evidence>
<dbReference type="GO" id="GO:0003723">
    <property type="term" value="F:RNA binding"/>
    <property type="evidence" value="ECO:0007669"/>
    <property type="project" value="InterPro"/>
</dbReference>
<sequence>MKMSLDFLLGDEAQLQTQKSLRALKQHLKKTISTESSPVYLTINVKTKLSSQKDYKPRVVPLTHKLDKITNKSITLITKDPSHIFRDALTIKDAPTEDSFNQIISLKKLKSFSHALKNLLKLYKENDIIVADHRIHKFLPDLLGSTFYLKKKKIPYMIQMARPPLNGAQQGLRRSKENKLKDDRCDPKYVYAQLRSIVGNTSYLPTLNAGDVISLKVGYTNWDIDKLVTNINDVINYLVDEKYRPVGGILNLEHLGNIHVRSDNSISLPVMVKADEVLKDGNGEGDDSDFDF</sequence>
<dbReference type="InterPro" id="IPR028364">
    <property type="entry name" value="Ribosomal_uL1/biogenesis"/>
</dbReference>